<proteinExistence type="inferred from homology"/>
<dbReference type="Gene3D" id="3.30.70.260">
    <property type="match status" value="1"/>
</dbReference>
<dbReference type="GO" id="GO:0005886">
    <property type="term" value="C:plasma membrane"/>
    <property type="evidence" value="ECO:0007669"/>
    <property type="project" value="TreeGrafter"/>
</dbReference>
<keyword evidence="6" id="KW-0808">Transferase</keyword>
<evidence type="ECO:0000256" key="3">
    <source>
        <dbReference type="SAM" id="MobiDB-lite"/>
    </source>
</evidence>
<accession>A0A2L1GQ96</accession>
<dbReference type="InterPro" id="IPR012676">
    <property type="entry name" value="TGS-like"/>
</dbReference>
<name>A0A2L1GQ96_9BACT</name>
<feature type="region of interest" description="Disordered" evidence="3">
    <location>
        <begin position="552"/>
        <end position="586"/>
    </location>
</feature>
<dbReference type="GO" id="GO:0003723">
    <property type="term" value="F:RNA binding"/>
    <property type="evidence" value="ECO:0007669"/>
    <property type="project" value="UniProtKB-KW"/>
</dbReference>
<dbReference type="Pfam" id="PF19296">
    <property type="entry name" value="RelA_AH_RIS"/>
    <property type="match status" value="1"/>
</dbReference>
<dbReference type="Gene3D" id="3.10.20.30">
    <property type="match status" value="1"/>
</dbReference>
<comment type="similarity">
    <text evidence="2">Belongs to the relA/spoT family.</text>
</comment>
<keyword evidence="7" id="KW-1185">Reference proteome</keyword>
<dbReference type="PANTHER" id="PTHR21262">
    <property type="entry name" value="GUANOSINE-3',5'-BIS DIPHOSPHATE 3'-PYROPHOSPHOHYDROLASE"/>
    <property type="match status" value="1"/>
</dbReference>
<dbReference type="SUPFAM" id="SSF81271">
    <property type="entry name" value="TGS-like"/>
    <property type="match status" value="1"/>
</dbReference>
<dbReference type="CDD" id="cd04876">
    <property type="entry name" value="ACT_RelA-SpoT"/>
    <property type="match status" value="1"/>
</dbReference>
<dbReference type="OrthoDB" id="9805041at2"/>
<dbReference type="EMBL" id="CP021255">
    <property type="protein sequence ID" value="AVD71855.1"/>
    <property type="molecule type" value="Genomic_DNA"/>
</dbReference>
<dbReference type="Proteomes" id="UP000239867">
    <property type="component" value="Chromosome"/>
</dbReference>
<evidence type="ECO:0000313" key="6">
    <source>
        <dbReference type="EMBL" id="AVD71855.1"/>
    </source>
</evidence>
<dbReference type="FunFam" id="3.10.20.30:FF:000002">
    <property type="entry name" value="GTP pyrophosphokinase (RelA/SpoT)"/>
    <property type="match status" value="1"/>
</dbReference>
<dbReference type="Pfam" id="PF02824">
    <property type="entry name" value="TGS"/>
    <property type="match status" value="1"/>
</dbReference>
<dbReference type="InterPro" id="IPR004811">
    <property type="entry name" value="RelA/Spo_fam"/>
</dbReference>
<dbReference type="CDD" id="cd01668">
    <property type="entry name" value="TGS_RSH"/>
    <property type="match status" value="1"/>
</dbReference>
<dbReference type="InterPro" id="IPR004095">
    <property type="entry name" value="TGS"/>
</dbReference>
<feature type="domain" description="ACT" evidence="4">
    <location>
        <begin position="651"/>
        <end position="722"/>
    </location>
</feature>
<dbReference type="InterPro" id="IPR002912">
    <property type="entry name" value="ACT_dom"/>
</dbReference>
<reference evidence="6 7" key="1">
    <citation type="journal article" date="2018" name="MBio">
        <title>Insights into the evolution of host association through the isolation and characterization of a novel human periodontal pathobiont, Desulfobulbus oralis.</title>
        <authorList>
            <person name="Cross K.L."/>
            <person name="Chirania P."/>
            <person name="Xiong W."/>
            <person name="Beall C.J."/>
            <person name="Elkins J.G."/>
            <person name="Giannone R.J."/>
            <person name="Griffen A.L."/>
            <person name="Guss A.M."/>
            <person name="Hettich R.L."/>
            <person name="Joshi S.S."/>
            <person name="Mokrzan E.M."/>
            <person name="Martin R.K."/>
            <person name="Zhulin I.B."/>
            <person name="Leys E.J."/>
            <person name="Podar M."/>
        </authorList>
    </citation>
    <scope>NUCLEOTIDE SEQUENCE [LARGE SCALE GENOMIC DNA]</scope>
    <source>
        <strain evidence="6 7">ORNL</strain>
    </source>
</reference>
<sequence>MPDTNLTLDQFYSLAAGHLPAKDLPLVEKACAFVRERHGDKPYKYGGTFLQHVTAVAAILVSMKMDMATIVGGLLHGTINEAVASLAEIQEIFGPEIANIVDGTTRITNVRYTAAAVGQVENIRKYILAMGSDIRVLLVRLADRLQDMSMLSAAAEAERRYKARETMDLYAPLAARIGIEWLKRELEDSSFSYLYPEDYARLSRQMDSTLDERQAYVDEVIGILHGKLKAGRVEPVRITGRPKHLYSIYKKLIAQKITVDKVYDKVAFRIIVRTVRECYQALGVIHADWPPVPGRIKDFISVPKANNYQSLHTTVSGPHNHFIEIQIRTEEMDRVAQEGVAAHWAYKEGQQVSRNDARLFRDIKQIVRNLQEVEDPNEFMESLKSELYEADIFAVTPKGEVRELPRGSTPIDFAYAIHSDIGDTCVGAKVNGQIVQLKYRLQQGDIVEILTQKNEHPKRAWLQIVQTARAKNRIRQYCRRVEKERSLKLGRELCERELKKNGVSLQALVRGGQLRLLLKALHCSNLDDMLIKVGSGRLSLSAPIRALQPEACAAPGGERHGEEKREPPRQSGAHAEAPTSGSVALDNIPDMPMKVSRCCHPIPGDPIVGFITTGAGLSIHRAECPNLLATSSTRWVEVTWPAALQQNYNTALLIRAERRKGVLANISSSISADDAEIVELNARTLQNGAEIDVLLSVRDLDHLGLIMQHLRQMSEVVELRRR</sequence>
<dbReference type="Pfam" id="PF13328">
    <property type="entry name" value="HD_4"/>
    <property type="match status" value="1"/>
</dbReference>
<dbReference type="PROSITE" id="PS51671">
    <property type="entry name" value="ACT"/>
    <property type="match status" value="1"/>
</dbReference>
<dbReference type="Pfam" id="PF04607">
    <property type="entry name" value="RelA_SpoT"/>
    <property type="match status" value="1"/>
</dbReference>
<dbReference type="GO" id="GO:0015949">
    <property type="term" value="P:nucleobase-containing small molecule interconversion"/>
    <property type="evidence" value="ECO:0007669"/>
    <property type="project" value="UniProtKB-ARBA"/>
</dbReference>
<keyword evidence="6" id="KW-0418">Kinase</keyword>
<dbReference type="InterPro" id="IPR045600">
    <property type="entry name" value="RelA/SpoT_AH_RIS"/>
</dbReference>
<dbReference type="PROSITE" id="PS51880">
    <property type="entry name" value="TGS"/>
    <property type="match status" value="1"/>
</dbReference>
<dbReference type="SUPFAM" id="SSF109604">
    <property type="entry name" value="HD-domain/PDEase-like"/>
    <property type="match status" value="1"/>
</dbReference>
<dbReference type="InterPro" id="IPR007685">
    <property type="entry name" value="RelA_SpoT"/>
</dbReference>
<organism evidence="6 7">
    <name type="scientific">Desulfobulbus oralis</name>
    <dbReference type="NCBI Taxonomy" id="1986146"/>
    <lineage>
        <taxon>Bacteria</taxon>
        <taxon>Pseudomonadati</taxon>
        <taxon>Thermodesulfobacteriota</taxon>
        <taxon>Desulfobulbia</taxon>
        <taxon>Desulfobulbales</taxon>
        <taxon>Desulfobulbaceae</taxon>
        <taxon>Desulfobulbus</taxon>
    </lineage>
</organism>
<protein>
    <submittedName>
        <fullName evidence="6">GTP pyrophosphokinase</fullName>
    </submittedName>
</protein>
<dbReference type="Gene3D" id="1.10.3210.10">
    <property type="entry name" value="Hypothetical protein af1432"/>
    <property type="match status" value="1"/>
</dbReference>
<evidence type="ECO:0000313" key="7">
    <source>
        <dbReference type="Proteomes" id="UP000239867"/>
    </source>
</evidence>
<dbReference type="GO" id="GO:0042594">
    <property type="term" value="P:response to starvation"/>
    <property type="evidence" value="ECO:0007669"/>
    <property type="project" value="TreeGrafter"/>
</dbReference>
<dbReference type="SMART" id="SM00954">
    <property type="entry name" value="RelA_SpoT"/>
    <property type="match status" value="1"/>
</dbReference>
<gene>
    <name evidence="6" type="ORF">CAY53_10560</name>
</gene>
<dbReference type="GO" id="GO:0008728">
    <property type="term" value="F:GTP diphosphokinase activity"/>
    <property type="evidence" value="ECO:0007669"/>
    <property type="project" value="TreeGrafter"/>
</dbReference>
<dbReference type="Gene3D" id="3.30.460.10">
    <property type="entry name" value="Beta Polymerase, domain 2"/>
    <property type="match status" value="1"/>
</dbReference>
<feature type="domain" description="TGS" evidence="5">
    <location>
        <begin position="386"/>
        <end position="451"/>
    </location>
</feature>
<comment type="function">
    <text evidence="2">In eubacteria ppGpp (guanosine 3'-diphosphate 5'-diphosphate) is a mediator of the stringent response that coordinates a variety of cellular activities in response to changes in nutritional abundance.</text>
</comment>
<dbReference type="InterPro" id="IPR043519">
    <property type="entry name" value="NT_sf"/>
</dbReference>
<keyword evidence="1" id="KW-0694">RNA-binding</keyword>
<dbReference type="FunFam" id="3.30.460.10:FF:000001">
    <property type="entry name" value="GTP pyrophosphokinase RelA"/>
    <property type="match status" value="1"/>
</dbReference>
<dbReference type="GO" id="GO:0008893">
    <property type="term" value="F:guanosine-3',5'-bis(diphosphate) 3'-diphosphatase activity"/>
    <property type="evidence" value="ECO:0007669"/>
    <property type="project" value="TreeGrafter"/>
</dbReference>
<dbReference type="KEGG" id="deo:CAY53_10560"/>
<dbReference type="PANTHER" id="PTHR21262:SF36">
    <property type="entry name" value="BIFUNCTIONAL (P)PPGPP SYNTHASE_HYDROLASE SPOT"/>
    <property type="match status" value="1"/>
</dbReference>
<dbReference type="Pfam" id="PF13291">
    <property type="entry name" value="ACT_4"/>
    <property type="match status" value="1"/>
</dbReference>
<dbReference type="CDD" id="cd05399">
    <property type="entry name" value="NT_Rel-Spo_like"/>
    <property type="match status" value="1"/>
</dbReference>
<dbReference type="NCBIfam" id="TIGR00691">
    <property type="entry name" value="spoT_relA"/>
    <property type="match status" value="1"/>
</dbReference>
<evidence type="ECO:0000259" key="5">
    <source>
        <dbReference type="PROSITE" id="PS51880"/>
    </source>
</evidence>
<feature type="compositionally biased region" description="Basic and acidic residues" evidence="3">
    <location>
        <begin position="557"/>
        <end position="568"/>
    </location>
</feature>
<dbReference type="GO" id="GO:0016301">
    <property type="term" value="F:kinase activity"/>
    <property type="evidence" value="ECO:0007669"/>
    <property type="project" value="UniProtKB-KW"/>
</dbReference>
<dbReference type="InterPro" id="IPR033655">
    <property type="entry name" value="TGS_RelA/SpoT"/>
</dbReference>
<evidence type="ECO:0000256" key="2">
    <source>
        <dbReference type="RuleBase" id="RU003847"/>
    </source>
</evidence>
<dbReference type="GO" id="GO:0015969">
    <property type="term" value="P:guanosine tetraphosphate metabolic process"/>
    <property type="evidence" value="ECO:0007669"/>
    <property type="project" value="InterPro"/>
</dbReference>
<dbReference type="SUPFAM" id="SSF81301">
    <property type="entry name" value="Nucleotidyltransferase"/>
    <property type="match status" value="1"/>
</dbReference>
<dbReference type="PROSITE" id="PS50889">
    <property type="entry name" value="S4"/>
    <property type="match status" value="1"/>
</dbReference>
<dbReference type="InterPro" id="IPR012675">
    <property type="entry name" value="Beta-grasp_dom_sf"/>
</dbReference>
<evidence type="ECO:0000256" key="1">
    <source>
        <dbReference type="PROSITE-ProRule" id="PRU00182"/>
    </source>
</evidence>
<evidence type="ECO:0000259" key="4">
    <source>
        <dbReference type="PROSITE" id="PS51671"/>
    </source>
</evidence>
<dbReference type="AlphaFoldDB" id="A0A2L1GQ96"/>